<dbReference type="NCBIfam" id="TIGR01084">
    <property type="entry name" value="mutY"/>
    <property type="match status" value="1"/>
</dbReference>
<dbReference type="InterPro" id="IPR005760">
    <property type="entry name" value="A/G_AdeGlyc_MutY"/>
</dbReference>
<organism evidence="16 17">
    <name type="scientific">Simkania negevensis</name>
    <dbReference type="NCBI Taxonomy" id="83561"/>
    <lineage>
        <taxon>Bacteria</taxon>
        <taxon>Pseudomonadati</taxon>
        <taxon>Chlamydiota</taxon>
        <taxon>Chlamydiia</taxon>
        <taxon>Parachlamydiales</taxon>
        <taxon>Simkaniaceae</taxon>
        <taxon>Simkania</taxon>
    </lineage>
</organism>
<evidence type="ECO:0000256" key="6">
    <source>
        <dbReference type="ARBA" id="ARBA00022485"/>
    </source>
</evidence>
<evidence type="ECO:0000256" key="4">
    <source>
        <dbReference type="ARBA" id="ARBA00012045"/>
    </source>
</evidence>
<comment type="caution">
    <text evidence="16">The sequence shown here is derived from an EMBL/GenBank/DDBJ whole genome shotgun (WGS) entry which is preliminary data.</text>
</comment>
<dbReference type="CDD" id="cd00056">
    <property type="entry name" value="ENDO3c"/>
    <property type="match status" value="1"/>
</dbReference>
<evidence type="ECO:0000256" key="14">
    <source>
        <dbReference type="RuleBase" id="RU365096"/>
    </source>
</evidence>
<comment type="function">
    <text evidence="2">Adenine glycosylase active on G-A mispairs. MutY also corrects error-prone DNA synthesis past GO lesions which are due to the oxidatively damaged form of guanine: 7,8-dihydro-8-oxoguanine (8-oxo-dGTP).</text>
</comment>
<keyword evidence="11" id="KW-0411">Iron-sulfur</keyword>
<dbReference type="PANTHER" id="PTHR42944:SF1">
    <property type="entry name" value="ADENINE DNA GLYCOSYLASE"/>
    <property type="match status" value="1"/>
</dbReference>
<dbReference type="EMBL" id="JAFITR010000045">
    <property type="protein sequence ID" value="MBN4066973.1"/>
    <property type="molecule type" value="Genomic_DNA"/>
</dbReference>
<dbReference type="Gene3D" id="3.90.79.10">
    <property type="entry name" value="Nucleoside Triphosphate Pyrophosphohydrolase"/>
    <property type="match status" value="1"/>
</dbReference>
<keyword evidence="17" id="KW-1185">Reference proteome</keyword>
<protein>
    <recommendedName>
        <fullName evidence="5 14">Adenine DNA glycosylase</fullName>
        <ecNumber evidence="4 14">3.2.2.31</ecNumber>
    </recommendedName>
</protein>
<dbReference type="Gene3D" id="1.10.340.30">
    <property type="entry name" value="Hypothetical protein, domain 2"/>
    <property type="match status" value="1"/>
</dbReference>
<dbReference type="InterPro" id="IPR029119">
    <property type="entry name" value="MutY_C"/>
</dbReference>
<dbReference type="Pfam" id="PF14815">
    <property type="entry name" value="NUDIX_4"/>
    <property type="match status" value="1"/>
</dbReference>
<dbReference type="SMART" id="SM00478">
    <property type="entry name" value="ENDO3c"/>
    <property type="match status" value="1"/>
</dbReference>
<evidence type="ECO:0000313" key="16">
    <source>
        <dbReference type="EMBL" id="MBN4066973.1"/>
    </source>
</evidence>
<dbReference type="InterPro" id="IPR011257">
    <property type="entry name" value="DNA_glycosylase"/>
</dbReference>
<dbReference type="CDD" id="cd03431">
    <property type="entry name" value="NUDIX_DNA_Glycosylase_C-MutY"/>
    <property type="match status" value="1"/>
</dbReference>
<comment type="catalytic activity">
    <reaction evidence="1 14">
        <text>Hydrolyzes free adenine bases from 7,8-dihydro-8-oxoguanine:adenine mismatched double-stranded DNA, leaving an apurinic site.</text>
        <dbReference type="EC" id="3.2.2.31"/>
    </reaction>
</comment>
<reference evidence="16 17" key="1">
    <citation type="submission" date="2021-02" db="EMBL/GenBank/DDBJ databases">
        <title>Activity-based single-cell genomes from oceanic crustal fluid captures similar information to metagenomic and metatranscriptomic surveys with orders of magnitude less sampling.</title>
        <authorList>
            <person name="D'Angelo T.S."/>
            <person name="Orcutt B.N."/>
        </authorList>
    </citation>
    <scope>NUCLEOTIDE SEQUENCE [LARGE SCALE GENOMIC DNA]</scope>
    <source>
        <strain evidence="16">AH-315-G07</strain>
    </source>
</reference>
<proteinExistence type="inferred from homology"/>
<gene>
    <name evidence="16" type="primary">mutY</name>
    <name evidence="16" type="ORF">JYU14_02705</name>
</gene>
<evidence type="ECO:0000313" key="17">
    <source>
        <dbReference type="Proteomes" id="UP000722121"/>
    </source>
</evidence>
<dbReference type="PANTHER" id="PTHR42944">
    <property type="entry name" value="ADENINE DNA GLYCOSYLASE"/>
    <property type="match status" value="1"/>
</dbReference>
<dbReference type="Gene3D" id="1.10.1670.10">
    <property type="entry name" value="Helix-hairpin-Helix base-excision DNA repair enzymes (C-terminal)"/>
    <property type="match status" value="1"/>
</dbReference>
<dbReference type="InterPro" id="IPR004036">
    <property type="entry name" value="Endonuclease-III-like_CS2"/>
</dbReference>
<dbReference type="InterPro" id="IPR000445">
    <property type="entry name" value="HhH_motif"/>
</dbReference>
<dbReference type="InterPro" id="IPR023170">
    <property type="entry name" value="HhH_base_excis_C"/>
</dbReference>
<keyword evidence="12" id="KW-0234">DNA repair</keyword>
<comment type="similarity">
    <text evidence="3 14">Belongs to the Nth/MutY family.</text>
</comment>
<keyword evidence="13 14" id="KW-0326">Glycosidase</keyword>
<dbReference type="SUPFAM" id="SSF48150">
    <property type="entry name" value="DNA-glycosylase"/>
    <property type="match status" value="1"/>
</dbReference>
<accession>A0ABS3ARH6</accession>
<evidence type="ECO:0000256" key="9">
    <source>
        <dbReference type="ARBA" id="ARBA00022801"/>
    </source>
</evidence>
<keyword evidence="10 14" id="KW-0408">Iron</keyword>
<feature type="domain" description="HhH-GPD" evidence="15">
    <location>
        <begin position="35"/>
        <end position="186"/>
    </location>
</feature>
<evidence type="ECO:0000256" key="3">
    <source>
        <dbReference type="ARBA" id="ARBA00008343"/>
    </source>
</evidence>
<keyword evidence="7" id="KW-0479">Metal-binding</keyword>
<dbReference type="EC" id="3.2.2.31" evidence="4 14"/>
<evidence type="ECO:0000256" key="13">
    <source>
        <dbReference type="ARBA" id="ARBA00023295"/>
    </source>
</evidence>
<dbReference type="PROSITE" id="PS01155">
    <property type="entry name" value="ENDONUCLEASE_III_2"/>
    <property type="match status" value="1"/>
</dbReference>
<evidence type="ECO:0000256" key="2">
    <source>
        <dbReference type="ARBA" id="ARBA00002933"/>
    </source>
</evidence>
<dbReference type="SUPFAM" id="SSF55811">
    <property type="entry name" value="Nudix"/>
    <property type="match status" value="1"/>
</dbReference>
<dbReference type="Proteomes" id="UP000722121">
    <property type="component" value="Unassembled WGS sequence"/>
</dbReference>
<comment type="cofactor">
    <cofactor evidence="14">
        <name>[4Fe-4S] cluster</name>
        <dbReference type="ChEBI" id="CHEBI:49883"/>
    </cofactor>
    <text evidence="14">Binds 1 [4Fe-4S] cluster.</text>
</comment>
<name>A0ABS3ARH6_9BACT</name>
<keyword evidence="8 14" id="KW-0227">DNA damage</keyword>
<evidence type="ECO:0000256" key="12">
    <source>
        <dbReference type="ARBA" id="ARBA00023204"/>
    </source>
</evidence>
<dbReference type="InterPro" id="IPR044298">
    <property type="entry name" value="MIG/MutY"/>
</dbReference>
<dbReference type="Pfam" id="PF00633">
    <property type="entry name" value="HHH"/>
    <property type="match status" value="1"/>
</dbReference>
<dbReference type="Pfam" id="PF00730">
    <property type="entry name" value="HhH-GPD"/>
    <property type="match status" value="1"/>
</dbReference>
<evidence type="ECO:0000256" key="8">
    <source>
        <dbReference type="ARBA" id="ARBA00022763"/>
    </source>
</evidence>
<evidence type="ECO:0000256" key="11">
    <source>
        <dbReference type="ARBA" id="ARBA00023014"/>
    </source>
</evidence>
<keyword evidence="9" id="KW-0378">Hydrolase</keyword>
<evidence type="ECO:0000259" key="15">
    <source>
        <dbReference type="SMART" id="SM00478"/>
    </source>
</evidence>
<dbReference type="InterPro" id="IPR015797">
    <property type="entry name" value="NUDIX_hydrolase-like_dom_sf"/>
</dbReference>
<dbReference type="InterPro" id="IPR003265">
    <property type="entry name" value="HhH-GPD_domain"/>
</dbReference>
<evidence type="ECO:0000256" key="7">
    <source>
        <dbReference type="ARBA" id="ARBA00022723"/>
    </source>
</evidence>
<sequence>MFSINALRDWFLSSGRDLPWRTNRSPYSVWVSEVMLQQTRASVVISYYERWMKRFPTIEALASADLDEVLKMWEGLGYYSRARNLHAGAKEILSIYRNSFPRTEKELLTIPGIGLYTAGAIRSFAFGEKASAVDGNVLRVIARLYGIKEDIGSTSTKQKIDGLVNQLLPNDEPAVVMEGLIELGAQLCLPSSPHCTTCPLQQECKANKQNLVHLLPLKRKRQKMRQIHRFVPVITAGVSWLVRRGEKGKVMQDLYEFPYFDVEGKEYSIRTLQERVQAALSLKISPAGKMREVTHTYTRYHATLTPHLFTARGEKVIPHYEWLTLDALQSKPFSSGHKKILHEIIQEHSL</sequence>
<evidence type="ECO:0000256" key="1">
    <source>
        <dbReference type="ARBA" id="ARBA00000843"/>
    </source>
</evidence>
<evidence type="ECO:0000256" key="10">
    <source>
        <dbReference type="ARBA" id="ARBA00023004"/>
    </source>
</evidence>
<evidence type="ECO:0000256" key="5">
    <source>
        <dbReference type="ARBA" id="ARBA00022023"/>
    </source>
</evidence>
<keyword evidence="6" id="KW-0004">4Fe-4S</keyword>